<dbReference type="AlphaFoldDB" id="A0AAI9ZF00"/>
<comment type="caution">
    <text evidence="1">The sequence shown here is derived from an EMBL/GenBank/DDBJ whole genome shotgun (WGS) entry which is preliminary data.</text>
</comment>
<dbReference type="GeneID" id="85480505"/>
<reference evidence="1" key="1">
    <citation type="submission" date="2021-06" db="EMBL/GenBank/DDBJ databases">
        <title>Comparative genomics, transcriptomics and evolutionary studies reveal genomic signatures of adaptation to plant cell wall in hemibiotrophic fungi.</title>
        <authorList>
            <consortium name="DOE Joint Genome Institute"/>
            <person name="Baroncelli R."/>
            <person name="Diaz J.F."/>
            <person name="Benocci T."/>
            <person name="Peng M."/>
            <person name="Battaglia E."/>
            <person name="Haridas S."/>
            <person name="Andreopoulos W."/>
            <person name="Labutti K."/>
            <person name="Pangilinan J."/>
            <person name="Floch G.L."/>
            <person name="Makela M.R."/>
            <person name="Henrissat B."/>
            <person name="Grigoriev I.V."/>
            <person name="Crouch J.A."/>
            <person name="De Vries R.P."/>
            <person name="Sukno S.A."/>
            <person name="Thon M.R."/>
        </authorList>
    </citation>
    <scope>NUCLEOTIDE SEQUENCE</scope>
    <source>
        <strain evidence="1">CBS 102054</strain>
    </source>
</reference>
<sequence length="607" mass="69243">MHLELKFIKYALDANAKKMASWGPADDAFHISRLINHVGWPRNEDWRRVVIIIDSIKVPWNKNQRGFVVYWNLSDEHGARTSGEFEGLQSGQDEGQQAPQMEIVSRSYQAPRAKVLEGYGNLPDAECLLCLRSRTFFSLPSSKWPNTLASLKTLAQLPDLASPVPNHFPRDTSLSPPFSRQLPLNPPPSTSNFLKPSIQEEPKPVMDIAEESGDTATEAVVSPPSFRVCLVTLPPELLIEVIKFAMLSKSRRGVYFENRNTLKAISRVCKLLRVFTISFLFKTVRRTINEDKIHAQLQAINENALILGSIRYLSLCTRGPEWPPKKWRDHYNPSIKPCSRATAALLVKVLRKMTPEEVRITFQCGNKSMVAHFRAELVKQKARLQSVRSLTYPSSVTINFIPQTFPNLRYLSLNIDGSPMHTAGLRVIAPKLQILATLELYKAHWTCKDMEEVVELFPSINYLLIDGELKFTRVSSLILIFRRYSHLEKLALTEVPWVYPPRGLVGEAFQKRIKKLRASHRLRELPGVNAIQFFHQCKSLKELLLKEDMDSKVYQSVGQGRDVIKVKRKNRNKTELGRIKMGWPVITNAISWFAKDKVTLRPETATK</sequence>
<gene>
    <name evidence="1" type="ORF">BDP81DRAFT_505441</name>
</gene>
<dbReference type="RefSeq" id="XP_060439226.1">
    <property type="nucleotide sequence ID" value="XM_060595643.1"/>
</dbReference>
<dbReference type="InterPro" id="IPR032675">
    <property type="entry name" value="LRR_dom_sf"/>
</dbReference>
<dbReference type="EMBL" id="JAHMHQ010000030">
    <property type="protein sequence ID" value="KAK1623231.1"/>
    <property type="molecule type" value="Genomic_DNA"/>
</dbReference>
<evidence type="ECO:0000313" key="2">
    <source>
        <dbReference type="Proteomes" id="UP001243989"/>
    </source>
</evidence>
<organism evidence="1 2">
    <name type="scientific">Colletotrichum phormii</name>
    <dbReference type="NCBI Taxonomy" id="359342"/>
    <lineage>
        <taxon>Eukaryota</taxon>
        <taxon>Fungi</taxon>
        <taxon>Dikarya</taxon>
        <taxon>Ascomycota</taxon>
        <taxon>Pezizomycotina</taxon>
        <taxon>Sordariomycetes</taxon>
        <taxon>Hypocreomycetidae</taxon>
        <taxon>Glomerellales</taxon>
        <taxon>Glomerellaceae</taxon>
        <taxon>Colletotrichum</taxon>
        <taxon>Colletotrichum acutatum species complex</taxon>
    </lineage>
</organism>
<evidence type="ECO:0000313" key="1">
    <source>
        <dbReference type="EMBL" id="KAK1623231.1"/>
    </source>
</evidence>
<accession>A0AAI9ZF00</accession>
<name>A0AAI9ZF00_9PEZI</name>
<protein>
    <submittedName>
        <fullName evidence="1">Uncharacterized protein</fullName>
    </submittedName>
</protein>
<dbReference type="Gene3D" id="3.80.10.10">
    <property type="entry name" value="Ribonuclease Inhibitor"/>
    <property type="match status" value="1"/>
</dbReference>
<dbReference type="Proteomes" id="UP001243989">
    <property type="component" value="Unassembled WGS sequence"/>
</dbReference>
<proteinExistence type="predicted"/>
<keyword evidence="2" id="KW-1185">Reference proteome</keyword>
<dbReference type="SUPFAM" id="SSF52047">
    <property type="entry name" value="RNI-like"/>
    <property type="match status" value="1"/>
</dbReference>